<sequence>MSGQSMSGPGGGRRTALLVHVEEFAERRDEHGEPDLFALGSLPFAGRVRRLREQLTRFGYEVREPADRTSAGIAAAVEKLLDEHGADDVVLVHVLSHGEPDGHNGGYYVLGEDGVRDFNADAGRWLDRAEASTGRFTSHRDRPYALFLLDLCFAGRAVAGQWRTGGTPDGRAYAICAAADHQKAYNARFTEALTDVFGVAAALAEFDPYDPDGILPLDVLTRELVKNINELEKNDLADPQDVVTTPVSLGANRWLPFFPVRGVVQPDSWSSSGDRSPISSDLRSFLLSGSVIPGTVSEVEGLFTGRVAELARLAAWLADPTAAPVHLVTGAPGAGVSTLLAHVVRHAHPELRAELGVDPGVAVPGTAELVAVNLAGADLPQAVDAIGRQLVGHPVGGHSETLVNAVLGRARPVTLVLDGLDQAVDPPAVEARLLRPLASGRNTSGGPACRMLIGAHALRGPFPATMVTTDLDAVDPADLLAFLELLGEREGRTGPQWTAFARAAAEALAADSPAADSLAADSLAVDVTATDRFGAYLAAAVHGRAAASGSGPTLLGTQLSRAMTVVWALELAGPTGSWARPVATALACAEGDGIPIGVLRCVAIALAAGTSSGVDPLTPERVAAVLHELRRYLTISQSADGRVYRLRHPALVRALRADADAPAVLEGIYRAVGEPGRAPAWRYTTAYARRRVLDHAVAAGRHRELLGNAAFLIENAGQLLDAQGDGRLPPDETAVAALAVARRARELDLIGARENARFELAVVAARHGAHDLARGFAELPGEPALSWRPRWLAGTSRPATGHPPGLDKLILVTVEDGEVVAYDAGSGQLVPGAVAGHQRGVTALSAGGSGTERLLVSVAGRSVQVTSAPGGAKAGSGAARNRVANQVAVVRWRDDLVIAAVTDRHMIECWTAKGDTYAEPLDCGRPLWELILADDGSRVLAVTLGGDNWVDVWALESGRRVLPPRPGQAATVVVADGRTYLVVVDGWSTAHTYRIADGQEVAMVPLPRRTSHLRTVRQGDDPLVAMAAGEDLIGWNPLENDVPPRPIANTVGRIEHLDCVSGPSGSATLVASEGHRVTLVDLDSGHRSTVELAGKPRIRALVAVPGRGGAPARTRPSFAVAAENAGLFVAVAGRGSTRIAHLDRDAVAVAETADDHDDPHLDWLRAGPLLLLRRTAPGGRTSYVDARTGAAVPMPATGLPVSADRTPAAPAPVVTVVDGRVVVVTAEGSGALLVHEAEEKAPYRITIQDSPPVGLAPLPGDPEVVVVGYRNGALCLVNLRTRQEIDRVETPGPIRHLTVRPGPGDSAWVVVEAGAEVLVLELTRPN</sequence>
<evidence type="ECO:0000313" key="3">
    <source>
        <dbReference type="Proteomes" id="UP001596548"/>
    </source>
</evidence>
<reference evidence="3" key="1">
    <citation type="journal article" date="2019" name="Int. J. Syst. Evol. Microbiol.">
        <title>The Global Catalogue of Microorganisms (GCM) 10K type strain sequencing project: providing services to taxonomists for standard genome sequencing and annotation.</title>
        <authorList>
            <consortium name="The Broad Institute Genomics Platform"/>
            <consortium name="The Broad Institute Genome Sequencing Center for Infectious Disease"/>
            <person name="Wu L."/>
            <person name="Ma J."/>
        </authorList>
    </citation>
    <scope>NUCLEOTIDE SEQUENCE [LARGE SCALE GENOMIC DNA]</scope>
    <source>
        <strain evidence="3">XZYJT-10</strain>
    </source>
</reference>
<organism evidence="2 3">
    <name type="scientific">Paractinoplanes rhizophilus</name>
    <dbReference type="NCBI Taxonomy" id="1416877"/>
    <lineage>
        <taxon>Bacteria</taxon>
        <taxon>Bacillati</taxon>
        <taxon>Actinomycetota</taxon>
        <taxon>Actinomycetes</taxon>
        <taxon>Micromonosporales</taxon>
        <taxon>Micromonosporaceae</taxon>
        <taxon>Paractinoplanes</taxon>
    </lineage>
</organism>
<dbReference type="InterPro" id="IPR027417">
    <property type="entry name" value="P-loop_NTPase"/>
</dbReference>
<evidence type="ECO:0000313" key="2">
    <source>
        <dbReference type="EMBL" id="MFC7277353.1"/>
    </source>
</evidence>
<comment type="caution">
    <text evidence="2">The sequence shown here is derived from an EMBL/GenBank/DDBJ whole genome shotgun (WGS) entry which is preliminary data.</text>
</comment>
<accession>A0ABW2HVZ9</accession>
<dbReference type="InterPro" id="IPR029030">
    <property type="entry name" value="Caspase-like_dom_sf"/>
</dbReference>
<dbReference type="Pfam" id="PF00656">
    <property type="entry name" value="Peptidase_C14"/>
    <property type="match status" value="1"/>
</dbReference>
<dbReference type="SUPFAM" id="SSF52540">
    <property type="entry name" value="P-loop containing nucleoside triphosphate hydrolases"/>
    <property type="match status" value="1"/>
</dbReference>
<dbReference type="RefSeq" id="WP_378972821.1">
    <property type="nucleotide sequence ID" value="NZ_JBHTBJ010000021.1"/>
</dbReference>
<protein>
    <submittedName>
        <fullName evidence="2">Caspase family protein</fullName>
    </submittedName>
</protein>
<dbReference type="InterPro" id="IPR015943">
    <property type="entry name" value="WD40/YVTN_repeat-like_dom_sf"/>
</dbReference>
<feature type="domain" description="Peptidase C14 caspase" evidence="1">
    <location>
        <begin position="48"/>
        <end position="105"/>
    </location>
</feature>
<name>A0ABW2HVZ9_9ACTN</name>
<proteinExistence type="predicted"/>
<evidence type="ECO:0000259" key="1">
    <source>
        <dbReference type="Pfam" id="PF00656"/>
    </source>
</evidence>
<dbReference type="Proteomes" id="UP001596548">
    <property type="component" value="Unassembled WGS sequence"/>
</dbReference>
<dbReference type="EMBL" id="JBHTBJ010000021">
    <property type="protein sequence ID" value="MFC7277353.1"/>
    <property type="molecule type" value="Genomic_DNA"/>
</dbReference>
<dbReference type="SUPFAM" id="SSF52129">
    <property type="entry name" value="Caspase-like"/>
    <property type="match status" value="1"/>
</dbReference>
<dbReference type="InterPro" id="IPR011047">
    <property type="entry name" value="Quinoprotein_ADH-like_sf"/>
</dbReference>
<dbReference type="SUPFAM" id="SSF50998">
    <property type="entry name" value="Quinoprotein alcohol dehydrogenase-like"/>
    <property type="match status" value="1"/>
</dbReference>
<dbReference type="InterPro" id="IPR011600">
    <property type="entry name" value="Pept_C14_caspase"/>
</dbReference>
<dbReference type="Gene3D" id="2.130.10.10">
    <property type="entry name" value="YVTN repeat-like/Quinoprotein amine dehydrogenase"/>
    <property type="match status" value="1"/>
</dbReference>
<gene>
    <name evidence="2" type="ORF">ACFQS1_25455</name>
</gene>
<keyword evidence="3" id="KW-1185">Reference proteome</keyword>